<dbReference type="PANTHER" id="PTHR43133:SF58">
    <property type="entry name" value="ECF RNA POLYMERASE SIGMA FACTOR SIGD"/>
    <property type="match status" value="1"/>
</dbReference>
<feature type="domain" description="RNA polymerase sigma-70 region 2" evidence="5">
    <location>
        <begin position="17"/>
        <end position="82"/>
    </location>
</feature>
<sequence length="174" mass="19502">MRRAQDGDQAAYRVVLRAVVPAVRAYARRRVFDEILVEDVIQDTLLTIHRLRHTYDPARPLLPWIAAITSARAVDALRRHGRSRRREVADEVALAAAVDMAALETLETAGADQTLGRLLGVLPERQRRVVEMVKLREMTLDAAADESRLSVGAVKSLLHRAYARLREHGMHSNG</sequence>
<protein>
    <submittedName>
        <fullName evidence="7">Sigma-70 family RNA polymerase sigma factor</fullName>
    </submittedName>
</protein>
<name>A0ABS6BI22_9SPHN</name>
<keyword evidence="2" id="KW-0731">Sigma factor</keyword>
<keyword evidence="1" id="KW-0805">Transcription regulation</keyword>
<keyword evidence="4" id="KW-0804">Transcription</keyword>
<dbReference type="InterPro" id="IPR007627">
    <property type="entry name" value="RNA_pol_sigma70_r2"/>
</dbReference>
<organism evidence="7 8">
    <name type="scientific">Sphingomonas quercus</name>
    <dbReference type="NCBI Taxonomy" id="2842451"/>
    <lineage>
        <taxon>Bacteria</taxon>
        <taxon>Pseudomonadati</taxon>
        <taxon>Pseudomonadota</taxon>
        <taxon>Alphaproteobacteria</taxon>
        <taxon>Sphingomonadales</taxon>
        <taxon>Sphingomonadaceae</taxon>
        <taxon>Sphingomonas</taxon>
    </lineage>
</organism>
<dbReference type="InterPro" id="IPR014284">
    <property type="entry name" value="RNA_pol_sigma-70_dom"/>
</dbReference>
<feature type="domain" description="RNA polymerase sigma-70 region 4" evidence="6">
    <location>
        <begin position="118"/>
        <end position="167"/>
    </location>
</feature>
<evidence type="ECO:0000256" key="2">
    <source>
        <dbReference type="ARBA" id="ARBA00023082"/>
    </source>
</evidence>
<accession>A0ABS6BI22</accession>
<dbReference type="EMBL" id="JAHKRT010000004">
    <property type="protein sequence ID" value="MBU3077958.1"/>
    <property type="molecule type" value="Genomic_DNA"/>
</dbReference>
<dbReference type="Pfam" id="PF04545">
    <property type="entry name" value="Sigma70_r4"/>
    <property type="match status" value="1"/>
</dbReference>
<evidence type="ECO:0000313" key="8">
    <source>
        <dbReference type="Proteomes" id="UP000776276"/>
    </source>
</evidence>
<comment type="caution">
    <text evidence="7">The sequence shown here is derived from an EMBL/GenBank/DDBJ whole genome shotgun (WGS) entry which is preliminary data.</text>
</comment>
<evidence type="ECO:0000313" key="7">
    <source>
        <dbReference type="EMBL" id="MBU3077958.1"/>
    </source>
</evidence>
<dbReference type="NCBIfam" id="TIGR02937">
    <property type="entry name" value="sigma70-ECF"/>
    <property type="match status" value="1"/>
</dbReference>
<evidence type="ECO:0000259" key="6">
    <source>
        <dbReference type="Pfam" id="PF04545"/>
    </source>
</evidence>
<evidence type="ECO:0000256" key="3">
    <source>
        <dbReference type="ARBA" id="ARBA00023125"/>
    </source>
</evidence>
<proteinExistence type="predicted"/>
<evidence type="ECO:0000256" key="4">
    <source>
        <dbReference type="ARBA" id="ARBA00023163"/>
    </source>
</evidence>
<evidence type="ECO:0000256" key="1">
    <source>
        <dbReference type="ARBA" id="ARBA00023015"/>
    </source>
</evidence>
<dbReference type="InterPro" id="IPR039425">
    <property type="entry name" value="RNA_pol_sigma-70-like"/>
</dbReference>
<dbReference type="InterPro" id="IPR007630">
    <property type="entry name" value="RNA_pol_sigma70_r4"/>
</dbReference>
<keyword evidence="3" id="KW-0238">DNA-binding</keyword>
<keyword evidence="8" id="KW-1185">Reference proteome</keyword>
<gene>
    <name evidence="7" type="ORF">KOF26_08785</name>
</gene>
<dbReference type="RefSeq" id="WP_216323345.1">
    <property type="nucleotide sequence ID" value="NZ_JAHKRT010000004.1"/>
</dbReference>
<dbReference type="CDD" id="cd06171">
    <property type="entry name" value="Sigma70_r4"/>
    <property type="match status" value="1"/>
</dbReference>
<dbReference type="PANTHER" id="PTHR43133">
    <property type="entry name" value="RNA POLYMERASE ECF-TYPE SIGMA FACTO"/>
    <property type="match status" value="1"/>
</dbReference>
<reference evidence="7 8" key="1">
    <citation type="submission" date="2021-06" db="EMBL/GenBank/DDBJ databases">
        <title>Sphingomonas sp. XMGL2, whole genome shotgun sequencing project.</title>
        <authorList>
            <person name="Zhao G."/>
            <person name="Shen L."/>
        </authorList>
    </citation>
    <scope>NUCLEOTIDE SEQUENCE [LARGE SCALE GENOMIC DNA]</scope>
    <source>
        <strain evidence="7 8">XMGL2</strain>
    </source>
</reference>
<dbReference type="Pfam" id="PF04542">
    <property type="entry name" value="Sigma70_r2"/>
    <property type="match status" value="1"/>
</dbReference>
<evidence type="ECO:0000259" key="5">
    <source>
        <dbReference type="Pfam" id="PF04542"/>
    </source>
</evidence>
<dbReference type="Proteomes" id="UP000776276">
    <property type="component" value="Unassembled WGS sequence"/>
</dbReference>